<organism evidence="2 3">
    <name type="scientific">Moorena producens 3L</name>
    <dbReference type="NCBI Taxonomy" id="489825"/>
    <lineage>
        <taxon>Bacteria</taxon>
        <taxon>Bacillati</taxon>
        <taxon>Cyanobacteriota</taxon>
        <taxon>Cyanophyceae</taxon>
        <taxon>Coleofasciculales</taxon>
        <taxon>Coleofasciculaceae</taxon>
        <taxon>Moorena</taxon>
    </lineage>
</organism>
<dbReference type="AlphaFoldDB" id="F4XUG1"/>
<name>F4XUG1_9CYAN</name>
<evidence type="ECO:0000313" key="2">
    <source>
        <dbReference type="EMBL" id="EGJ31786.1"/>
    </source>
</evidence>
<evidence type="ECO:0000313" key="3">
    <source>
        <dbReference type="Proteomes" id="UP000003959"/>
    </source>
</evidence>
<dbReference type="Proteomes" id="UP000003959">
    <property type="component" value="Unassembled WGS sequence"/>
</dbReference>
<proteinExistence type="predicted"/>
<reference evidence="3" key="1">
    <citation type="journal article" date="2011" name="Proc. Natl. Acad. Sci. U.S.A.">
        <title>Genomic insights into the physiology and ecology of the marine filamentous cyanobacterium Lyngbya majuscula.</title>
        <authorList>
            <person name="Jones A.C."/>
            <person name="Monroe E.A."/>
            <person name="Podell S."/>
            <person name="Hess W.R."/>
            <person name="Klages S."/>
            <person name="Esquenazi E."/>
            <person name="Niessen S."/>
            <person name="Hoover H."/>
            <person name="Rothmann M."/>
            <person name="Lasken R.S."/>
            <person name="Yates J.R.III."/>
            <person name="Reinhardt R."/>
            <person name="Kube M."/>
            <person name="Burkart M.D."/>
            <person name="Allen E.E."/>
            <person name="Dorrestein P.C."/>
            <person name="Gerwick W.H."/>
            <person name="Gerwick L."/>
        </authorList>
    </citation>
    <scope>NUCLEOTIDE SEQUENCE [LARGE SCALE GENOMIC DNA]</scope>
    <source>
        <strain evidence="3">3L</strain>
    </source>
</reference>
<keyword evidence="3" id="KW-1185">Reference proteome</keyword>
<feature type="region of interest" description="Disordered" evidence="1">
    <location>
        <begin position="1"/>
        <end position="23"/>
    </location>
</feature>
<dbReference type="HOGENOM" id="CLU_3236159_0_0_3"/>
<gene>
    <name evidence="2" type="ORF">LYNGBM3L_33570</name>
</gene>
<dbReference type="EMBL" id="GL890931">
    <property type="protein sequence ID" value="EGJ31786.1"/>
    <property type="molecule type" value="Genomic_DNA"/>
</dbReference>
<evidence type="ECO:0000256" key="1">
    <source>
        <dbReference type="SAM" id="MobiDB-lite"/>
    </source>
</evidence>
<protein>
    <submittedName>
        <fullName evidence="2">Uncharacterized protein</fullName>
    </submittedName>
</protein>
<accession>F4XUG1</accession>
<sequence length="43" mass="4641">MGKTLPPSEKKSPAHQSEPGVSIRVHLPFHFSEIGDSNPEKSG</sequence>